<gene>
    <name evidence="4" type="ORF">A0J61_03429</name>
</gene>
<dbReference type="Gene3D" id="3.10.350.10">
    <property type="entry name" value="LysM domain"/>
    <property type="match status" value="1"/>
</dbReference>
<evidence type="ECO:0000313" key="5">
    <source>
        <dbReference type="Proteomes" id="UP000093000"/>
    </source>
</evidence>
<accession>A0A1C7NHC4</accession>
<feature type="compositionally biased region" description="Polar residues" evidence="1">
    <location>
        <begin position="189"/>
        <end position="208"/>
    </location>
</feature>
<sequence length="231" mass="23673">EPRSIKKSFIRILSSALLLCYFVSFFNKYIHIMKLIAVSSIALVFLSQVLAKPALGCLQTHIVASNESCVSVAALFNLLEADFYTMNPGLHHSAEHNCDNLDTGKPYCVCMEEPCTPEPASSPSANTTSSNATNIVLSASNVVKPSSAMVSASSVAAPSQAASNVSTASSRPAASSSPAASSLSVTPAGNSKSTNDTASQNTKPTSGAVSISATINGLTLGAIMAGASLLL</sequence>
<dbReference type="AlphaFoldDB" id="A0A1C7NHC4"/>
<protein>
    <recommendedName>
        <fullName evidence="3">LysM domain-containing protein</fullName>
    </recommendedName>
</protein>
<comment type="caution">
    <text evidence="4">The sequence shown here is derived from an EMBL/GenBank/DDBJ whole genome shotgun (WGS) entry which is preliminary data.</text>
</comment>
<evidence type="ECO:0000259" key="3">
    <source>
        <dbReference type="PROSITE" id="PS51782"/>
    </source>
</evidence>
<dbReference type="CDD" id="cd00118">
    <property type="entry name" value="LysM"/>
    <property type="match status" value="1"/>
</dbReference>
<keyword evidence="5" id="KW-1185">Reference proteome</keyword>
<evidence type="ECO:0000256" key="1">
    <source>
        <dbReference type="SAM" id="MobiDB-lite"/>
    </source>
</evidence>
<keyword evidence="2" id="KW-0812">Transmembrane</keyword>
<dbReference type="EMBL" id="LUGH01000147">
    <property type="protein sequence ID" value="OBZ88523.1"/>
    <property type="molecule type" value="Genomic_DNA"/>
</dbReference>
<dbReference type="PROSITE" id="PS51782">
    <property type="entry name" value="LYSM"/>
    <property type="match status" value="1"/>
</dbReference>
<organism evidence="4 5">
    <name type="scientific">Choanephora cucurbitarum</name>
    <dbReference type="NCBI Taxonomy" id="101091"/>
    <lineage>
        <taxon>Eukaryota</taxon>
        <taxon>Fungi</taxon>
        <taxon>Fungi incertae sedis</taxon>
        <taxon>Mucoromycota</taxon>
        <taxon>Mucoromycotina</taxon>
        <taxon>Mucoromycetes</taxon>
        <taxon>Mucorales</taxon>
        <taxon>Mucorineae</taxon>
        <taxon>Choanephoraceae</taxon>
        <taxon>Choanephoroideae</taxon>
        <taxon>Choanephora</taxon>
    </lineage>
</organism>
<feature type="transmembrane region" description="Helical" evidence="2">
    <location>
        <begin position="32"/>
        <end position="51"/>
    </location>
</feature>
<feature type="domain" description="LysM" evidence="3">
    <location>
        <begin position="59"/>
        <end position="109"/>
    </location>
</feature>
<evidence type="ECO:0000256" key="2">
    <source>
        <dbReference type="SAM" id="Phobius"/>
    </source>
</evidence>
<keyword evidence="2" id="KW-0472">Membrane</keyword>
<feature type="compositionally biased region" description="Low complexity" evidence="1">
    <location>
        <begin position="168"/>
        <end position="188"/>
    </location>
</feature>
<name>A0A1C7NHC4_9FUNG</name>
<feature type="non-terminal residue" evidence="4">
    <location>
        <position position="1"/>
    </location>
</feature>
<dbReference type="InParanoid" id="A0A1C7NHC4"/>
<dbReference type="OrthoDB" id="2281372at2759"/>
<feature type="transmembrane region" description="Helical" evidence="2">
    <location>
        <begin position="9"/>
        <end position="26"/>
    </location>
</feature>
<proteinExistence type="predicted"/>
<reference evidence="4 5" key="1">
    <citation type="submission" date="2016-03" db="EMBL/GenBank/DDBJ databases">
        <title>Choanephora cucurbitarum.</title>
        <authorList>
            <person name="Min B."/>
            <person name="Park H."/>
            <person name="Park J.-H."/>
            <person name="Shin H.-D."/>
            <person name="Choi I.-G."/>
        </authorList>
    </citation>
    <scope>NUCLEOTIDE SEQUENCE [LARGE SCALE GENOMIC DNA]</scope>
    <source>
        <strain evidence="4 5">KUS-F28377</strain>
    </source>
</reference>
<dbReference type="InterPro" id="IPR036779">
    <property type="entry name" value="LysM_dom_sf"/>
</dbReference>
<dbReference type="STRING" id="101091.A0A1C7NHC4"/>
<feature type="region of interest" description="Disordered" evidence="1">
    <location>
        <begin position="168"/>
        <end position="208"/>
    </location>
</feature>
<evidence type="ECO:0000313" key="4">
    <source>
        <dbReference type="EMBL" id="OBZ88523.1"/>
    </source>
</evidence>
<dbReference type="Proteomes" id="UP000093000">
    <property type="component" value="Unassembled WGS sequence"/>
</dbReference>
<dbReference type="InterPro" id="IPR018392">
    <property type="entry name" value="LysM"/>
</dbReference>
<keyword evidence="2" id="KW-1133">Transmembrane helix</keyword>